<reference evidence="3" key="4">
    <citation type="journal article" date="2015" name="G3 (Bethesda)">
        <title>Genome sequences of three phytopathogenic species of the Magnaporthaceae family of fungi.</title>
        <authorList>
            <person name="Okagaki L.H."/>
            <person name="Nunes C.C."/>
            <person name="Sailsbery J."/>
            <person name="Clay B."/>
            <person name="Brown D."/>
            <person name="John T."/>
            <person name="Oh Y."/>
            <person name="Young N."/>
            <person name="Fitzgerald M."/>
            <person name="Haas B.J."/>
            <person name="Zeng Q."/>
            <person name="Young S."/>
            <person name="Adiconis X."/>
            <person name="Fan L."/>
            <person name="Levin J.Z."/>
            <person name="Mitchell T.K."/>
            <person name="Okubara P.A."/>
            <person name="Farman M.L."/>
            <person name="Kohn L.M."/>
            <person name="Birren B."/>
            <person name="Ma L.-J."/>
            <person name="Dean R.A."/>
        </authorList>
    </citation>
    <scope>NUCLEOTIDE SEQUENCE</scope>
    <source>
        <strain evidence="3">R3-111a-1</strain>
    </source>
</reference>
<evidence type="ECO:0000313" key="4">
    <source>
        <dbReference type="Proteomes" id="UP000006039"/>
    </source>
</evidence>
<dbReference type="OrthoDB" id="4838614at2759"/>
<dbReference type="EnsemblFungi" id="EJT72313">
    <property type="protein sequence ID" value="EJT72313"/>
    <property type="gene ID" value="GGTG_09179"/>
</dbReference>
<protein>
    <submittedName>
        <fullName evidence="2 3">Uncharacterized protein</fullName>
    </submittedName>
</protein>
<feature type="compositionally biased region" description="Acidic residues" evidence="1">
    <location>
        <begin position="95"/>
        <end position="109"/>
    </location>
</feature>
<reference evidence="2" key="2">
    <citation type="submission" date="2010-07" db="EMBL/GenBank/DDBJ databases">
        <authorList>
            <consortium name="The Broad Institute Genome Sequencing Platform"/>
            <consortium name="Broad Institute Genome Sequencing Center for Infectious Disease"/>
            <person name="Ma L.-J."/>
            <person name="Dead R."/>
            <person name="Young S."/>
            <person name="Zeng Q."/>
            <person name="Koehrsen M."/>
            <person name="Alvarado L."/>
            <person name="Berlin A."/>
            <person name="Chapman S.B."/>
            <person name="Chen Z."/>
            <person name="Freedman E."/>
            <person name="Gellesch M."/>
            <person name="Goldberg J."/>
            <person name="Griggs A."/>
            <person name="Gujja S."/>
            <person name="Heilman E.R."/>
            <person name="Heiman D."/>
            <person name="Hepburn T."/>
            <person name="Howarth C."/>
            <person name="Jen D."/>
            <person name="Larson L."/>
            <person name="Mehta T."/>
            <person name="Neiman D."/>
            <person name="Pearson M."/>
            <person name="Roberts A."/>
            <person name="Saif S."/>
            <person name="Shea T."/>
            <person name="Shenoy N."/>
            <person name="Sisk P."/>
            <person name="Stolte C."/>
            <person name="Sykes S."/>
            <person name="Walk T."/>
            <person name="White J."/>
            <person name="Yandava C."/>
            <person name="Haas B."/>
            <person name="Nusbaum C."/>
            <person name="Birren B."/>
        </authorList>
    </citation>
    <scope>NUCLEOTIDE SEQUENCE</scope>
    <source>
        <strain evidence="2">R3-111a-1</strain>
    </source>
</reference>
<dbReference type="GeneID" id="20349637"/>
<dbReference type="eggNOG" id="ENOG502SQ5Q">
    <property type="taxonomic scope" value="Eukaryota"/>
</dbReference>
<evidence type="ECO:0000313" key="2">
    <source>
        <dbReference type="EMBL" id="EJT72313.1"/>
    </source>
</evidence>
<dbReference type="Proteomes" id="UP000006039">
    <property type="component" value="Unassembled WGS sequence"/>
</dbReference>
<feature type="region of interest" description="Disordered" evidence="1">
    <location>
        <begin position="711"/>
        <end position="751"/>
    </location>
</feature>
<feature type="compositionally biased region" description="Basic and acidic residues" evidence="1">
    <location>
        <begin position="794"/>
        <end position="803"/>
    </location>
</feature>
<dbReference type="HOGENOM" id="CLU_300351_0_0_1"/>
<dbReference type="RefSeq" id="XP_009225287.1">
    <property type="nucleotide sequence ID" value="XM_009227023.1"/>
</dbReference>
<feature type="compositionally biased region" description="Basic and acidic residues" evidence="1">
    <location>
        <begin position="957"/>
        <end position="969"/>
    </location>
</feature>
<feature type="region of interest" description="Disordered" evidence="1">
    <location>
        <begin position="654"/>
        <end position="680"/>
    </location>
</feature>
<accession>J3P6N7</accession>
<reference evidence="3" key="5">
    <citation type="submission" date="2018-04" db="UniProtKB">
        <authorList>
            <consortium name="EnsemblFungi"/>
        </authorList>
    </citation>
    <scope>IDENTIFICATION</scope>
    <source>
        <strain evidence="3">R3-111a-1</strain>
    </source>
</reference>
<dbReference type="EMBL" id="GL385399">
    <property type="protein sequence ID" value="EJT72313.1"/>
    <property type="molecule type" value="Genomic_DNA"/>
</dbReference>
<feature type="compositionally biased region" description="Low complexity" evidence="1">
    <location>
        <begin position="815"/>
        <end position="825"/>
    </location>
</feature>
<evidence type="ECO:0000256" key="1">
    <source>
        <dbReference type="SAM" id="MobiDB-lite"/>
    </source>
</evidence>
<dbReference type="VEuPathDB" id="FungiDB:GGTG_09179"/>
<feature type="compositionally biased region" description="Basic and acidic residues" evidence="1">
    <location>
        <begin position="654"/>
        <end position="669"/>
    </location>
</feature>
<name>J3P6N7_GAET3</name>
<feature type="region of interest" description="Disordered" evidence="1">
    <location>
        <begin position="910"/>
        <end position="997"/>
    </location>
</feature>
<keyword evidence="4" id="KW-1185">Reference proteome</keyword>
<reference evidence="2" key="3">
    <citation type="submission" date="2010-09" db="EMBL/GenBank/DDBJ databases">
        <title>Annotation of Gaeumannomyces graminis var. tritici R3-111a-1.</title>
        <authorList>
            <consortium name="The Broad Institute Genome Sequencing Platform"/>
            <person name="Ma L.-J."/>
            <person name="Dead R."/>
            <person name="Young S.K."/>
            <person name="Zeng Q."/>
            <person name="Gargeya S."/>
            <person name="Fitzgerald M."/>
            <person name="Haas B."/>
            <person name="Abouelleil A."/>
            <person name="Alvarado L."/>
            <person name="Arachchi H.M."/>
            <person name="Berlin A."/>
            <person name="Brown A."/>
            <person name="Chapman S.B."/>
            <person name="Chen Z."/>
            <person name="Dunbar C."/>
            <person name="Freedman E."/>
            <person name="Gearin G."/>
            <person name="Gellesch M."/>
            <person name="Goldberg J."/>
            <person name="Griggs A."/>
            <person name="Gujja S."/>
            <person name="Heiman D."/>
            <person name="Howarth C."/>
            <person name="Larson L."/>
            <person name="Lui A."/>
            <person name="MacDonald P.J.P."/>
            <person name="Mehta T."/>
            <person name="Montmayeur A."/>
            <person name="Murphy C."/>
            <person name="Neiman D."/>
            <person name="Pearson M."/>
            <person name="Priest M."/>
            <person name="Roberts A."/>
            <person name="Saif S."/>
            <person name="Shea T."/>
            <person name="Shenoy N."/>
            <person name="Sisk P."/>
            <person name="Stolte C."/>
            <person name="Sykes S."/>
            <person name="Yandava C."/>
            <person name="Wortman J."/>
            <person name="Nusbaum C."/>
            <person name="Birren B."/>
        </authorList>
    </citation>
    <scope>NUCLEOTIDE SEQUENCE</scope>
    <source>
        <strain evidence="2">R3-111a-1</strain>
    </source>
</reference>
<feature type="region of interest" description="Disordered" evidence="1">
    <location>
        <begin position="765"/>
        <end position="883"/>
    </location>
</feature>
<sequence length="997" mass="110054">MLRDGRDPQPERFAIAVHISMPNVQVRQRRPSATGPRLHVPDWWNRDPYSHGPQQSRHLVPSNAGLPGPSGRHSYSAGAPPENNARSRPHSWRDDENDSYNDDASESDDYYSRSADSGFLNDGDVIVPSYDNAGFHSKCDPDEPANVAINLELHITANIDHELDTFERLRRTGDVRAAHEFFRCSLEAYTSDDLYVSVKYAEFLLDVGDYKAITALPEPKEYISDPGFTKAASYGAWTRLLLSFRWKLTTGFAKSITGGRSSAYGDAIEMLDGFTFHTPPQHFELQLMVLVLRVLRLGYQGLHPDLQSRLVGWIQWGSIVDNLMDDGRVWDLCDFVAATHWLLPAMPWLSHKGVQPFDPGSLSSRPQNSEAAILASLNLAVESCLNPPITVLNGVLTVTHKHRPLAASLARRIMEDYPEAVRSRAYLRWLLYEAAAEGCETDPEVRRVPYTCTVNPAYLNYPGTTYSFGSGFILLPVYSPAGTEVPLWEPLPITQAGYRAALLVLETAKGMGDVPTQILAYKLLALRDPDPSLILWAICDLQSQQGDWYDQLETLACQYIGCNDKGSRRKLLDQLTALQERVGPMSEIARGRLDVVNAIVSSLQYALGVPNQPTPWNPTPWNPSVYQHPVAVRPPTVRDAPGFGYSRLRHVSAARERSPHMVPDYRKDYQPAPPPGRWPAHIESIRKWERPSAPTPPETQEAVDATREEAANAWGVSRGTKPSYTSRKIGKQREEQPSADDGRRYSPVPLPSDLSMVSVAACASEANATDGSPTGGRQDRPHGPDDGAPVMDESAARRHEGEPRPGGSSSRHRTAGAAPPASPGDALRRRGDLLAPPAGGLNRPPRPSSVTNDEWLAGIYRWRAGERAKGKAPASDDEDSGMFDRRRVSFVEVVDADEDDVGQVVDAAETAAAGAASSTNPGDDLRRRAEVLEPPACDSKRPPRPSSTTNDEVLAGIDRRRVEELDHQSRQLTAMVKYQPPQTYQAPHVSDERPPCL</sequence>
<reference evidence="4" key="1">
    <citation type="submission" date="2010-07" db="EMBL/GenBank/DDBJ databases">
        <title>The genome sequence of Gaeumannomyces graminis var. tritici strain R3-111a-1.</title>
        <authorList>
            <consortium name="The Broad Institute Genome Sequencing Platform"/>
            <person name="Ma L.-J."/>
            <person name="Dead R."/>
            <person name="Young S."/>
            <person name="Zeng Q."/>
            <person name="Koehrsen M."/>
            <person name="Alvarado L."/>
            <person name="Berlin A."/>
            <person name="Chapman S.B."/>
            <person name="Chen Z."/>
            <person name="Freedman E."/>
            <person name="Gellesch M."/>
            <person name="Goldberg J."/>
            <person name="Griggs A."/>
            <person name="Gujja S."/>
            <person name="Heilman E.R."/>
            <person name="Heiman D."/>
            <person name="Hepburn T."/>
            <person name="Howarth C."/>
            <person name="Jen D."/>
            <person name="Larson L."/>
            <person name="Mehta T."/>
            <person name="Neiman D."/>
            <person name="Pearson M."/>
            <person name="Roberts A."/>
            <person name="Saif S."/>
            <person name="Shea T."/>
            <person name="Shenoy N."/>
            <person name="Sisk P."/>
            <person name="Stolte C."/>
            <person name="Sykes S."/>
            <person name="Walk T."/>
            <person name="White J."/>
            <person name="Yandava C."/>
            <person name="Haas B."/>
            <person name="Nusbaum C."/>
            <person name="Birren B."/>
        </authorList>
    </citation>
    <scope>NUCLEOTIDE SEQUENCE [LARGE SCALE GENOMIC DNA]</scope>
    <source>
        <strain evidence="4">R3-111a-1</strain>
    </source>
</reference>
<feature type="compositionally biased region" description="Basic and acidic residues" evidence="1">
    <location>
        <begin position="731"/>
        <end position="744"/>
    </location>
</feature>
<feature type="region of interest" description="Disordered" evidence="1">
    <location>
        <begin position="25"/>
        <end position="113"/>
    </location>
</feature>
<proteinExistence type="predicted"/>
<organism evidence="2">
    <name type="scientific">Gaeumannomyces tritici (strain R3-111a-1)</name>
    <name type="common">Wheat and barley take-all root rot fungus</name>
    <name type="synonym">Gaeumannomyces graminis var. tritici</name>
    <dbReference type="NCBI Taxonomy" id="644352"/>
    <lineage>
        <taxon>Eukaryota</taxon>
        <taxon>Fungi</taxon>
        <taxon>Dikarya</taxon>
        <taxon>Ascomycota</taxon>
        <taxon>Pezizomycotina</taxon>
        <taxon>Sordariomycetes</taxon>
        <taxon>Sordariomycetidae</taxon>
        <taxon>Magnaporthales</taxon>
        <taxon>Magnaporthaceae</taxon>
        <taxon>Gaeumannomyces</taxon>
    </lineage>
</organism>
<dbReference type="STRING" id="644352.J3P6N7"/>
<gene>
    <name evidence="3" type="primary">20349637</name>
    <name evidence="2" type="ORF">GGTG_09179</name>
</gene>
<evidence type="ECO:0000313" key="3">
    <source>
        <dbReference type="EnsemblFungi" id="EJT72313"/>
    </source>
</evidence>
<dbReference type="AlphaFoldDB" id="J3P6N7"/>